<dbReference type="Pfam" id="PF01649">
    <property type="entry name" value="Ribosomal_S20p"/>
    <property type="match status" value="1"/>
</dbReference>
<sequence>MPITKSATKALRQSKKRRQRNLKRGRLLKVELKELKKLIAAKDKRGAQALLPKIYQVLDKAVKNNLIKKNTAGRLKSRLTKSVNKI</sequence>
<gene>
    <name evidence="7" type="primary">rpsT</name>
    <name evidence="9" type="ORF">A3I30_02585</name>
</gene>
<evidence type="ECO:0000256" key="7">
    <source>
        <dbReference type="HAMAP-Rule" id="MF_00500"/>
    </source>
</evidence>
<feature type="region of interest" description="Disordered" evidence="8">
    <location>
        <begin position="1"/>
        <end position="23"/>
    </location>
</feature>
<evidence type="ECO:0000256" key="3">
    <source>
        <dbReference type="ARBA" id="ARBA00022884"/>
    </source>
</evidence>
<evidence type="ECO:0000313" key="9">
    <source>
        <dbReference type="EMBL" id="OGD40226.1"/>
    </source>
</evidence>
<evidence type="ECO:0000256" key="1">
    <source>
        <dbReference type="ARBA" id="ARBA00007634"/>
    </source>
</evidence>
<keyword evidence="5 7" id="KW-0687">Ribonucleoprotein</keyword>
<dbReference type="Proteomes" id="UP000177197">
    <property type="component" value="Unassembled WGS sequence"/>
</dbReference>
<dbReference type="GO" id="GO:0015935">
    <property type="term" value="C:small ribosomal subunit"/>
    <property type="evidence" value="ECO:0007669"/>
    <property type="project" value="TreeGrafter"/>
</dbReference>
<evidence type="ECO:0000256" key="5">
    <source>
        <dbReference type="ARBA" id="ARBA00023274"/>
    </source>
</evidence>
<dbReference type="PANTHER" id="PTHR33398:SF1">
    <property type="entry name" value="SMALL RIBOSOMAL SUBUNIT PROTEIN BS20C"/>
    <property type="match status" value="1"/>
</dbReference>
<organism evidence="9 10">
    <name type="scientific">Candidatus Azambacteria bacterium RIFCSPLOWO2_02_FULL_44_14</name>
    <dbReference type="NCBI Taxonomy" id="1797306"/>
    <lineage>
        <taxon>Bacteria</taxon>
        <taxon>Candidatus Azamiibacteriota</taxon>
    </lineage>
</organism>
<keyword evidence="4 7" id="KW-0689">Ribosomal protein</keyword>
<evidence type="ECO:0000256" key="4">
    <source>
        <dbReference type="ARBA" id="ARBA00022980"/>
    </source>
</evidence>
<dbReference type="Gene3D" id="1.20.58.110">
    <property type="entry name" value="Ribosomal protein S20"/>
    <property type="match status" value="1"/>
</dbReference>
<dbReference type="GO" id="GO:0070181">
    <property type="term" value="F:small ribosomal subunit rRNA binding"/>
    <property type="evidence" value="ECO:0007669"/>
    <property type="project" value="TreeGrafter"/>
</dbReference>
<dbReference type="HAMAP" id="MF_00500">
    <property type="entry name" value="Ribosomal_bS20"/>
    <property type="match status" value="1"/>
</dbReference>
<dbReference type="GO" id="GO:0005829">
    <property type="term" value="C:cytosol"/>
    <property type="evidence" value="ECO:0007669"/>
    <property type="project" value="TreeGrafter"/>
</dbReference>
<dbReference type="InterPro" id="IPR002583">
    <property type="entry name" value="Ribosomal_bS20"/>
</dbReference>
<comment type="function">
    <text evidence="7">Binds directly to 16S ribosomal RNA.</text>
</comment>
<dbReference type="GO" id="GO:0003735">
    <property type="term" value="F:structural constituent of ribosome"/>
    <property type="evidence" value="ECO:0007669"/>
    <property type="project" value="InterPro"/>
</dbReference>
<dbReference type="NCBIfam" id="TIGR00029">
    <property type="entry name" value="S20"/>
    <property type="match status" value="1"/>
</dbReference>
<keyword evidence="2 7" id="KW-0699">rRNA-binding</keyword>
<dbReference type="GO" id="GO:0006412">
    <property type="term" value="P:translation"/>
    <property type="evidence" value="ECO:0007669"/>
    <property type="project" value="UniProtKB-UniRule"/>
</dbReference>
<evidence type="ECO:0000256" key="8">
    <source>
        <dbReference type="SAM" id="MobiDB-lite"/>
    </source>
</evidence>
<evidence type="ECO:0000313" key="10">
    <source>
        <dbReference type="Proteomes" id="UP000177197"/>
    </source>
</evidence>
<comment type="caution">
    <text evidence="9">The sequence shown here is derived from an EMBL/GenBank/DDBJ whole genome shotgun (WGS) entry which is preliminary data.</text>
</comment>
<dbReference type="AlphaFoldDB" id="A0A1F5CBM8"/>
<dbReference type="PANTHER" id="PTHR33398">
    <property type="entry name" value="30S RIBOSOMAL PROTEIN S20"/>
    <property type="match status" value="1"/>
</dbReference>
<accession>A0A1F5CBM8</accession>
<dbReference type="SUPFAM" id="SSF46992">
    <property type="entry name" value="Ribosomal protein S20"/>
    <property type="match status" value="1"/>
</dbReference>
<dbReference type="InterPro" id="IPR036510">
    <property type="entry name" value="Ribosomal_bS20_sf"/>
</dbReference>
<reference evidence="9 10" key="1">
    <citation type="journal article" date="2016" name="Nat. Commun.">
        <title>Thousands of microbial genomes shed light on interconnected biogeochemical processes in an aquifer system.</title>
        <authorList>
            <person name="Anantharaman K."/>
            <person name="Brown C.T."/>
            <person name="Hug L.A."/>
            <person name="Sharon I."/>
            <person name="Castelle C.J."/>
            <person name="Probst A.J."/>
            <person name="Thomas B.C."/>
            <person name="Singh A."/>
            <person name="Wilkins M.J."/>
            <person name="Karaoz U."/>
            <person name="Brodie E.L."/>
            <person name="Williams K.H."/>
            <person name="Hubbard S.S."/>
            <person name="Banfield J.F."/>
        </authorList>
    </citation>
    <scope>NUCLEOTIDE SEQUENCE [LARGE SCALE GENOMIC DNA]</scope>
</reference>
<comment type="similarity">
    <text evidence="1 7">Belongs to the bacterial ribosomal protein bS20 family.</text>
</comment>
<protein>
    <recommendedName>
        <fullName evidence="6 7">Small ribosomal subunit protein bS20</fullName>
    </recommendedName>
</protein>
<feature type="compositionally biased region" description="Basic residues" evidence="8">
    <location>
        <begin position="12"/>
        <end position="23"/>
    </location>
</feature>
<evidence type="ECO:0000256" key="6">
    <source>
        <dbReference type="ARBA" id="ARBA00035136"/>
    </source>
</evidence>
<name>A0A1F5CBM8_9BACT</name>
<proteinExistence type="inferred from homology"/>
<keyword evidence="3 7" id="KW-0694">RNA-binding</keyword>
<dbReference type="EMBL" id="MEYV01000011">
    <property type="protein sequence ID" value="OGD40226.1"/>
    <property type="molecule type" value="Genomic_DNA"/>
</dbReference>
<evidence type="ECO:0000256" key="2">
    <source>
        <dbReference type="ARBA" id="ARBA00022730"/>
    </source>
</evidence>